<dbReference type="SUPFAM" id="SSF56672">
    <property type="entry name" value="DNA/RNA polymerases"/>
    <property type="match status" value="1"/>
</dbReference>
<dbReference type="Pfam" id="PF00078">
    <property type="entry name" value="RVT_1"/>
    <property type="match status" value="1"/>
</dbReference>
<keyword evidence="1" id="KW-0175">Coiled coil</keyword>
<accession>A0ABD0MB88</accession>
<name>A0ABD0MB88_CIRMR</name>
<sequence>MTSIIVSYAVERFGLSESKNPKTKYILNRRATQIHKLRQELRGLKKQYKVAGEEEKQPLVELRNILRKKLMTLQRAEGHRRRRKERARKRAAFISNPFTFTKKLLGDKRSGNLMCSVAEADTFLHNTLSDPERDQDLEPQRTLISPQAPAVEFVMREPSWAEIQEVVKGARTASAPGPSGVPYIVYKRCPQLLRHLWKLLRVIWRRGQVAGQWRCAEGVWIPKEEDSKDISQFRTISLLSVEGKIFFSILSRRLTEFLLKNSYIDTSVQKGGIPGVPGCLEHTGVVTQLIREAREGRGDLTVLWLDLANAYGSIPHKLVEVALLRHHVPTKVKDLILDYYSNFRLRVTAGSGTSDWHRLEKGIITGCTISVILFALAMNMIVKSAEVECRGPLTKSGVRQSPIRAFMDDLTVTTTSVPGGRWILLGLEKLIKWARMSFKPAKSLVLKKGKVTDRYRFSLAGTTIPSITEQPVKSLGKLFDSSLKDTASIQRTSKELGGWLRCVDRSGLPGRFKAWIYQHSILPRILWPLLVYAVPMTTVEVMERKISSYLRRWLGLPRSLSSAALYGSSNILQLPFSGLTEEFMVTRTREALQYRESRDGKVASAGIQVKTGRKWRADEALEVAESRLRQKVLVGSIASGRAGIGYFPSTRVDKAQGKQRQRLIQEEVRAGVEEERASRMVGMGQQGAWTKWENVLQRKITWPNIWRADSLNIRFLVQAVYDVLPTPSNLHVWGKAETPSCTQCPGRGSLEHLLSSCPKALGEGRYRWRHDQVLKAVAESIAKAINTTKGHSKPKTIRFHRAGEKPTIPAGGRLGLLTTATDWQLEVDLGKQLKIPSRITSTRLRPDMIIVSDSTKQLIILELTVPWEERMEEANERKRAKYQELVEECRSQGWKTYCEPLEVGCRGFAGRSLCKVLTMLGLTSEAKRKAIRSATEAAERATRWLWIKRADPWMNAAGTQAGV</sequence>
<keyword evidence="5" id="KW-1185">Reference proteome</keyword>
<dbReference type="EMBL" id="JAMKFB020000809">
    <property type="protein sequence ID" value="KAL0147194.1"/>
    <property type="molecule type" value="Genomic_DNA"/>
</dbReference>
<evidence type="ECO:0000313" key="3">
    <source>
        <dbReference type="EMBL" id="KAL0147194.1"/>
    </source>
</evidence>
<feature type="domain" description="Reverse transcriptase" evidence="2">
    <location>
        <begin position="202"/>
        <end position="464"/>
    </location>
</feature>
<evidence type="ECO:0000259" key="2">
    <source>
        <dbReference type="PROSITE" id="PS50878"/>
    </source>
</evidence>
<dbReference type="InterPro" id="IPR000477">
    <property type="entry name" value="RT_dom"/>
</dbReference>
<evidence type="ECO:0000313" key="5">
    <source>
        <dbReference type="Proteomes" id="UP001529510"/>
    </source>
</evidence>
<dbReference type="AlphaFoldDB" id="A0ABD0MB88"/>
<evidence type="ECO:0000256" key="1">
    <source>
        <dbReference type="SAM" id="Coils"/>
    </source>
</evidence>
<dbReference type="PANTHER" id="PTHR19446">
    <property type="entry name" value="REVERSE TRANSCRIPTASES"/>
    <property type="match status" value="1"/>
</dbReference>
<feature type="coiled-coil region" evidence="1">
    <location>
        <begin position="27"/>
        <end position="54"/>
    </location>
</feature>
<comment type="caution">
    <text evidence="3">The sequence shown here is derived from an EMBL/GenBank/DDBJ whole genome shotgun (WGS) entry which is preliminary data.</text>
</comment>
<dbReference type="EMBL" id="JAMKFB020000807">
    <property type="protein sequence ID" value="KAL0147200.1"/>
    <property type="molecule type" value="Genomic_DNA"/>
</dbReference>
<dbReference type="PROSITE" id="PS50878">
    <property type="entry name" value="RT_POL"/>
    <property type="match status" value="1"/>
</dbReference>
<organism evidence="3 5">
    <name type="scientific">Cirrhinus mrigala</name>
    <name type="common">Mrigala</name>
    <dbReference type="NCBI Taxonomy" id="683832"/>
    <lineage>
        <taxon>Eukaryota</taxon>
        <taxon>Metazoa</taxon>
        <taxon>Chordata</taxon>
        <taxon>Craniata</taxon>
        <taxon>Vertebrata</taxon>
        <taxon>Euteleostomi</taxon>
        <taxon>Actinopterygii</taxon>
        <taxon>Neopterygii</taxon>
        <taxon>Teleostei</taxon>
        <taxon>Ostariophysi</taxon>
        <taxon>Cypriniformes</taxon>
        <taxon>Cyprinidae</taxon>
        <taxon>Labeoninae</taxon>
        <taxon>Labeonini</taxon>
        <taxon>Cirrhinus</taxon>
    </lineage>
</organism>
<reference evidence="3 5" key="1">
    <citation type="submission" date="2024-05" db="EMBL/GenBank/DDBJ databases">
        <title>Genome sequencing and assembly of Indian major carp, Cirrhinus mrigala (Hamilton, 1822).</title>
        <authorList>
            <person name="Mohindra V."/>
            <person name="Chowdhury L.M."/>
            <person name="Lal K."/>
            <person name="Jena J.K."/>
        </authorList>
    </citation>
    <scope>NUCLEOTIDE SEQUENCE [LARGE SCALE GENOMIC DNA]</scope>
    <source>
        <strain evidence="3">CM1030</strain>
        <tissue evidence="3">Blood</tissue>
    </source>
</reference>
<proteinExistence type="predicted"/>
<dbReference type="CDD" id="cd01650">
    <property type="entry name" value="RT_nLTR_like"/>
    <property type="match status" value="1"/>
</dbReference>
<gene>
    <name evidence="4" type="ORF">M9458_057495</name>
    <name evidence="3" type="ORF">M9458_057501</name>
</gene>
<dbReference type="Proteomes" id="UP001529510">
    <property type="component" value="Unassembled WGS sequence"/>
</dbReference>
<protein>
    <recommendedName>
        <fullName evidence="2">Reverse transcriptase domain-containing protein</fullName>
    </recommendedName>
</protein>
<dbReference type="InterPro" id="IPR043502">
    <property type="entry name" value="DNA/RNA_pol_sf"/>
</dbReference>
<evidence type="ECO:0000313" key="4">
    <source>
        <dbReference type="EMBL" id="KAL0147200.1"/>
    </source>
</evidence>